<evidence type="ECO:0000259" key="2">
    <source>
        <dbReference type="Pfam" id="PF05378"/>
    </source>
</evidence>
<dbReference type="Pfam" id="PF05378">
    <property type="entry name" value="Hydant_A_N"/>
    <property type="match status" value="1"/>
</dbReference>
<dbReference type="RefSeq" id="WP_259662357.1">
    <property type="nucleotide sequence ID" value="NZ_JAHXRI010000025.1"/>
</dbReference>
<dbReference type="AlphaFoldDB" id="A0A953T5T1"/>
<dbReference type="PANTHER" id="PTHR11365">
    <property type="entry name" value="5-OXOPROLINASE RELATED"/>
    <property type="match status" value="1"/>
</dbReference>
<organism evidence="4 5">
    <name type="scientific">Zwartia hollandica</name>
    <dbReference type="NCBI Taxonomy" id="324606"/>
    <lineage>
        <taxon>Bacteria</taxon>
        <taxon>Pseudomonadati</taxon>
        <taxon>Pseudomonadota</taxon>
        <taxon>Betaproteobacteria</taxon>
        <taxon>Burkholderiales</taxon>
        <taxon>Alcaligenaceae</taxon>
        <taxon>Zwartia</taxon>
    </lineage>
</organism>
<dbReference type="PANTHER" id="PTHR11365:SF23">
    <property type="entry name" value="HYPOTHETICAL 5-OXOPROLINASE (EUROFUNG)-RELATED"/>
    <property type="match status" value="1"/>
</dbReference>
<feature type="domain" description="Hydantoinase/oxoprolinase N-terminal" evidence="2">
    <location>
        <begin position="11"/>
        <end position="189"/>
    </location>
</feature>
<protein>
    <submittedName>
        <fullName evidence="4">Hydantoinase/oxoprolinase family protein</fullName>
    </submittedName>
</protein>
<dbReference type="Pfam" id="PF19278">
    <property type="entry name" value="Hydant_A_C"/>
    <property type="match status" value="1"/>
</dbReference>
<proteinExistence type="predicted"/>
<evidence type="ECO:0000259" key="3">
    <source>
        <dbReference type="Pfam" id="PF19278"/>
    </source>
</evidence>
<evidence type="ECO:0000313" key="4">
    <source>
        <dbReference type="EMBL" id="MBZ1351951.1"/>
    </source>
</evidence>
<dbReference type="InterPro" id="IPR043129">
    <property type="entry name" value="ATPase_NBD"/>
</dbReference>
<evidence type="ECO:0000313" key="5">
    <source>
        <dbReference type="Proteomes" id="UP000739565"/>
    </source>
</evidence>
<dbReference type="GO" id="GO:0017168">
    <property type="term" value="F:5-oxoprolinase (ATP-hydrolyzing) activity"/>
    <property type="evidence" value="ECO:0007669"/>
    <property type="project" value="TreeGrafter"/>
</dbReference>
<dbReference type="Pfam" id="PF01968">
    <property type="entry name" value="Hydantoinase_A"/>
    <property type="match status" value="1"/>
</dbReference>
<sequence length="706" mass="74698">MSAGKSPLQYRFAFDIGGTFTDLVLLGSDGSALTAKVLTGVGDVVLPIRTGLLAMLKEHGLTLSQVTDVVVGATTAVTNLVIERKGAVTGLITTAGFRDVLEIARELRYDLYDLTAPGPDAIVPRHLRMEVQERVDASGAVVHPLDDADVERVVGQLKEAGVRAIAVCLLHSYSNPSHEQRIKEVIQRVAPDLCVSLSSEVLGEMREYERSVATVLNACVMPMVGHYLSAIEDGLRQTGLNATLHIMQSNGGVISRQLGERMPIRMLESGPAAGALGAAYAARLAKTADVMAFDMGGTTAKACLISNGRPSITTEFEAARQERFKKGSGLPVRLPTVDLIEIGAGGGSIAHVDTTGLLKVGPHSAGSSPGPACYGLGGERPTVTDAALVLGYLDPQGTLSGAVRLRLELAEQAIKTHVADPLGISVIEAANGIHRIVCEHMAVAAKIHAVENGRDIRRYTLLAFGGAGPIHAREVARRSGCQAVLVPANAGVFSAFGLLVAPMKMDLVRTKFVRLADMDWAATEALLQGMEETLRQELATAGVASKDIQFRRSADMRYVGQGFEVETELPAALTAARQSDIEAAFAKAYAQRFGGQLTAQRVEAVNWRVEGSAPAPKTVVGDGTQGGVSDVSTKPRMRSAFFPDQGVYIDTPVMDVTALRLGEDYAGPALIEQPGSTVVIGPGDRFRLDEHANLRITLGAKQGHSA</sequence>
<dbReference type="InterPro" id="IPR008040">
    <property type="entry name" value="Hydant_A_N"/>
</dbReference>
<dbReference type="InterPro" id="IPR049517">
    <property type="entry name" value="ACX-like_C"/>
</dbReference>
<dbReference type="Proteomes" id="UP000739565">
    <property type="component" value="Unassembled WGS sequence"/>
</dbReference>
<dbReference type="GO" id="GO:0005829">
    <property type="term" value="C:cytosol"/>
    <property type="evidence" value="ECO:0007669"/>
    <property type="project" value="TreeGrafter"/>
</dbReference>
<comment type="caution">
    <text evidence="4">The sequence shown here is derived from an EMBL/GenBank/DDBJ whole genome shotgun (WGS) entry which is preliminary data.</text>
</comment>
<feature type="domain" description="Hydantoinase A/oxoprolinase" evidence="1">
    <location>
        <begin position="210"/>
        <end position="504"/>
    </location>
</feature>
<evidence type="ECO:0000259" key="1">
    <source>
        <dbReference type="Pfam" id="PF01968"/>
    </source>
</evidence>
<name>A0A953T5T1_9BURK</name>
<feature type="domain" description="Acetophenone carboxylase-like C-terminal" evidence="3">
    <location>
        <begin position="528"/>
        <end position="692"/>
    </location>
</feature>
<dbReference type="EMBL" id="JAHXRI010000025">
    <property type="protein sequence ID" value="MBZ1351951.1"/>
    <property type="molecule type" value="Genomic_DNA"/>
</dbReference>
<dbReference type="GO" id="GO:0006749">
    <property type="term" value="P:glutathione metabolic process"/>
    <property type="evidence" value="ECO:0007669"/>
    <property type="project" value="TreeGrafter"/>
</dbReference>
<accession>A0A953T5T1</accession>
<reference evidence="4" key="1">
    <citation type="submission" date="2021-07" db="EMBL/GenBank/DDBJ databases">
        <title>New genus and species of the family Alcaligenaceae.</title>
        <authorList>
            <person name="Hahn M.W."/>
        </authorList>
    </citation>
    <scope>NUCLEOTIDE SEQUENCE</scope>
    <source>
        <strain evidence="4">LF4-65</strain>
    </source>
</reference>
<gene>
    <name evidence="4" type="ORF">KZZ10_15005</name>
</gene>
<dbReference type="SUPFAM" id="SSF53067">
    <property type="entry name" value="Actin-like ATPase domain"/>
    <property type="match status" value="1"/>
</dbReference>
<keyword evidence="5" id="KW-1185">Reference proteome</keyword>
<dbReference type="InterPro" id="IPR002821">
    <property type="entry name" value="Hydantoinase_A"/>
</dbReference>
<dbReference type="InterPro" id="IPR045079">
    <property type="entry name" value="Oxoprolinase-like"/>
</dbReference>